<organism evidence="1">
    <name type="scientific">Fagus sylvatica</name>
    <name type="common">Beechnut</name>
    <dbReference type="NCBI Taxonomy" id="28930"/>
    <lineage>
        <taxon>Eukaryota</taxon>
        <taxon>Viridiplantae</taxon>
        <taxon>Streptophyta</taxon>
        <taxon>Embryophyta</taxon>
        <taxon>Tracheophyta</taxon>
        <taxon>Spermatophyta</taxon>
        <taxon>Magnoliopsida</taxon>
        <taxon>eudicotyledons</taxon>
        <taxon>Gunneridae</taxon>
        <taxon>Pentapetalae</taxon>
        <taxon>rosids</taxon>
        <taxon>fabids</taxon>
        <taxon>Fagales</taxon>
        <taxon>Fagaceae</taxon>
        <taxon>Fagus</taxon>
    </lineage>
</organism>
<accession>A0A2N9EQ77</accession>
<reference evidence="1" key="1">
    <citation type="submission" date="2018-02" db="EMBL/GenBank/DDBJ databases">
        <authorList>
            <person name="Cohen D.B."/>
            <person name="Kent A.D."/>
        </authorList>
    </citation>
    <scope>NUCLEOTIDE SEQUENCE</scope>
</reference>
<dbReference type="EMBL" id="OIVN01000485">
    <property type="protein sequence ID" value="SPC80977.1"/>
    <property type="molecule type" value="Genomic_DNA"/>
</dbReference>
<proteinExistence type="predicted"/>
<gene>
    <name evidence="1" type="ORF">FSB_LOCUS8859</name>
</gene>
<sequence length="50" mass="5618">MWRRGAACGGEELFWHGATWGEEVRRKARLACGGEGSKGWHVEVRCGEEE</sequence>
<evidence type="ECO:0000313" key="1">
    <source>
        <dbReference type="EMBL" id="SPC80977.1"/>
    </source>
</evidence>
<dbReference type="AlphaFoldDB" id="A0A2N9EQ77"/>
<protein>
    <submittedName>
        <fullName evidence="1">Uncharacterized protein</fullName>
    </submittedName>
</protein>
<name>A0A2N9EQ77_FAGSY</name>